<dbReference type="Proteomes" id="UP000261360">
    <property type="component" value="Unplaced"/>
</dbReference>
<dbReference type="PANTHER" id="PTHR46880:SF8">
    <property type="entry name" value="E3 SUMO-PROTEIN LIGASE KIAA1586"/>
    <property type="match status" value="1"/>
</dbReference>
<evidence type="ECO:0000313" key="2">
    <source>
        <dbReference type="Proteomes" id="UP000261360"/>
    </source>
</evidence>
<proteinExistence type="predicted"/>
<dbReference type="InterPro" id="IPR012337">
    <property type="entry name" value="RNaseH-like_sf"/>
</dbReference>
<dbReference type="AlphaFoldDB" id="A0A3B4WK65"/>
<keyword evidence="2" id="KW-1185">Reference proteome</keyword>
<dbReference type="SUPFAM" id="SSF53098">
    <property type="entry name" value="Ribonuclease H-like"/>
    <property type="match status" value="1"/>
</dbReference>
<evidence type="ECO:0008006" key="3">
    <source>
        <dbReference type="Google" id="ProtNLM"/>
    </source>
</evidence>
<evidence type="ECO:0000313" key="1">
    <source>
        <dbReference type="Ensembl" id="ENSSLDP00000005009.1"/>
    </source>
</evidence>
<reference evidence="1" key="1">
    <citation type="submission" date="2025-08" db="UniProtKB">
        <authorList>
            <consortium name="Ensembl"/>
        </authorList>
    </citation>
    <scope>IDENTIFICATION</scope>
</reference>
<sequence>EPIDSISVFQCSSKHLRKRSTGVLTEKRVSTSEEWVSFKIQCSDTSDRQTALASYRNKIRRHDMSRAHEIAQELTEKGRRDQLGNIVRTVSETVLAETDAVFRTAYYLAKMNRPFTDHYDLIELQLSTWVLVCTRGTRCRKKFVGTIVSSSSKLSVLIDEATSLSHKSAMIVYVKASIDGATPEFMFLDLVELESQRAAGIEEALLNCLNTAGFSEEWLQKNWVSFVSDGASVMLGKNTGIANRLTARYPNLFTWHCMNHRLELAVSDAVDEVQAVNCFKVFMEKIHNLYSQSSKNARELQEAAQEVGSQVLSIGRVLSTRWAASSFPLNKHFENRQTYRGLAHRLQNQEFLCDLGLMHDVLSELSNLSQQLQAHSVTLLKADEFLRRTIRVLASFKDSPSEKSEEASQAQASAHFGSVSLESNSKLTPINAKDFLEHPDKEPESLIPLIRCMQTIRCSTAECERGFSLMNNVCTDKRSTLLLSNISFNDD</sequence>
<name>A0A3B4WK65_SERLL</name>
<dbReference type="Ensembl" id="ENSSLDT00000005169.1">
    <property type="protein sequence ID" value="ENSSLDP00000005009.1"/>
    <property type="gene ID" value="ENSSLDG00000003970.1"/>
</dbReference>
<protein>
    <recommendedName>
        <fullName evidence="3">DUF4371 domain-containing protein</fullName>
    </recommendedName>
</protein>
<accession>A0A3B4WK65</accession>
<dbReference type="PANTHER" id="PTHR46880">
    <property type="entry name" value="RAS-ASSOCIATING DOMAIN-CONTAINING PROTEIN"/>
    <property type="match status" value="1"/>
</dbReference>
<dbReference type="GeneTree" id="ENSGT00940000162903"/>
<organism evidence="1 2">
    <name type="scientific">Seriola lalandi dorsalis</name>
    <dbReference type="NCBI Taxonomy" id="1841481"/>
    <lineage>
        <taxon>Eukaryota</taxon>
        <taxon>Metazoa</taxon>
        <taxon>Chordata</taxon>
        <taxon>Craniata</taxon>
        <taxon>Vertebrata</taxon>
        <taxon>Euteleostomi</taxon>
        <taxon>Actinopterygii</taxon>
        <taxon>Neopterygii</taxon>
        <taxon>Teleostei</taxon>
        <taxon>Neoteleostei</taxon>
        <taxon>Acanthomorphata</taxon>
        <taxon>Carangaria</taxon>
        <taxon>Carangiformes</taxon>
        <taxon>Carangidae</taxon>
        <taxon>Seriola</taxon>
    </lineage>
</organism>
<reference evidence="1" key="2">
    <citation type="submission" date="2025-09" db="UniProtKB">
        <authorList>
            <consortium name="Ensembl"/>
        </authorList>
    </citation>
    <scope>IDENTIFICATION</scope>
</reference>